<dbReference type="InterPro" id="IPR018643">
    <property type="entry name" value="DUF2069_membrane"/>
</dbReference>
<comment type="caution">
    <text evidence="2">The sequence shown here is derived from an EMBL/GenBank/DDBJ whole genome shotgun (WGS) entry which is preliminary data.</text>
</comment>
<feature type="transmembrane region" description="Helical" evidence="1">
    <location>
        <begin position="12"/>
        <end position="34"/>
    </location>
</feature>
<feature type="transmembrane region" description="Helical" evidence="1">
    <location>
        <begin position="89"/>
        <end position="107"/>
    </location>
</feature>
<dbReference type="RefSeq" id="WP_250936727.1">
    <property type="nucleotide sequence ID" value="NZ_JAMLJK010000001.1"/>
</dbReference>
<proteinExistence type="predicted"/>
<keyword evidence="3" id="KW-1185">Reference proteome</keyword>
<reference evidence="2" key="1">
    <citation type="submission" date="2022-11" db="EMBL/GenBank/DDBJ databases">
        <title>Larsenimonas rhizosphaerae sp. nov., isolated from a tidal mudflat.</title>
        <authorList>
            <person name="Lee S.D."/>
            <person name="Kim I.S."/>
        </authorList>
    </citation>
    <scope>NUCLEOTIDE SEQUENCE</scope>
    <source>
        <strain evidence="2">GH2-1</strain>
    </source>
</reference>
<feature type="transmembrane region" description="Helical" evidence="1">
    <location>
        <begin position="65"/>
        <end position="83"/>
    </location>
</feature>
<keyword evidence="1" id="KW-1133">Transmembrane helix</keyword>
<keyword evidence="1" id="KW-0472">Membrane</keyword>
<evidence type="ECO:0000313" key="2">
    <source>
        <dbReference type="EMBL" id="MCX2523351.1"/>
    </source>
</evidence>
<dbReference type="Proteomes" id="UP001165678">
    <property type="component" value="Unassembled WGS sequence"/>
</dbReference>
<keyword evidence="1" id="KW-0812">Transmembrane</keyword>
<protein>
    <submittedName>
        <fullName evidence="2">DUF2069 domain-containing protein</fullName>
    </submittedName>
</protein>
<name>A0AA41ZEX4_9GAMM</name>
<accession>A0AA41ZEX4</accession>
<gene>
    <name evidence="2" type="ORF">OQ287_03790</name>
</gene>
<dbReference type="AlphaFoldDB" id="A0AA41ZEX4"/>
<evidence type="ECO:0000256" key="1">
    <source>
        <dbReference type="SAM" id="Phobius"/>
    </source>
</evidence>
<organism evidence="2 3">
    <name type="scientific">Larsenimonas rhizosphaerae</name>
    <dbReference type="NCBI Taxonomy" id="2944682"/>
    <lineage>
        <taxon>Bacteria</taxon>
        <taxon>Pseudomonadati</taxon>
        <taxon>Pseudomonadota</taxon>
        <taxon>Gammaproteobacteria</taxon>
        <taxon>Oceanospirillales</taxon>
        <taxon>Halomonadaceae</taxon>
        <taxon>Larsenimonas</taxon>
    </lineage>
</organism>
<sequence>MTPEAQPAKRPMPVIVSYTVLMVIAIANGLWLMALHNVEPLPVVIRLAPLALLATVFWLPRTRGFVWLAFVGLIYAIQSILMIKAPGQWPWSVAETLAASALLITALKQARRLRHAERHAETTGKRTTK</sequence>
<evidence type="ECO:0000313" key="3">
    <source>
        <dbReference type="Proteomes" id="UP001165678"/>
    </source>
</evidence>
<dbReference type="EMBL" id="JAPIVE010000001">
    <property type="protein sequence ID" value="MCX2523351.1"/>
    <property type="molecule type" value="Genomic_DNA"/>
</dbReference>
<dbReference type="Pfam" id="PF09842">
    <property type="entry name" value="DUF2069"/>
    <property type="match status" value="1"/>
</dbReference>
<feature type="transmembrane region" description="Helical" evidence="1">
    <location>
        <begin position="40"/>
        <end position="58"/>
    </location>
</feature>